<protein>
    <submittedName>
        <fullName evidence="2">Uncharacterized protein</fullName>
    </submittedName>
</protein>
<name>A0A0V1FM58_TRIPS</name>
<dbReference type="AlphaFoldDB" id="A0A0V1FM58"/>
<evidence type="ECO:0000313" key="3">
    <source>
        <dbReference type="Proteomes" id="UP000054995"/>
    </source>
</evidence>
<proteinExistence type="predicted"/>
<dbReference type="Proteomes" id="UP000054995">
    <property type="component" value="Unassembled WGS sequence"/>
</dbReference>
<keyword evidence="1" id="KW-0812">Transmembrane</keyword>
<evidence type="ECO:0000313" key="2">
    <source>
        <dbReference type="EMBL" id="KRY86981.1"/>
    </source>
</evidence>
<feature type="transmembrane region" description="Helical" evidence="1">
    <location>
        <begin position="29"/>
        <end position="47"/>
    </location>
</feature>
<comment type="caution">
    <text evidence="2">The sequence shown here is derived from an EMBL/GenBank/DDBJ whole genome shotgun (WGS) entry which is preliminary data.</text>
</comment>
<sequence length="132" mass="14843">MWLLFVEFSIDLCVNGRFLLLQKRARIDVLRCVGGGIYNIVIVLDGFGVAGDGSFCSSPSANNFLKYFTHFGMVYFFDSEVLVVFIMKSGFKLQCMILPLPLVSSGLEFMLTCFGFEVSCLIHSQQSLLYSY</sequence>
<feature type="transmembrane region" description="Helical" evidence="1">
    <location>
        <begin position="67"/>
        <end position="87"/>
    </location>
</feature>
<keyword evidence="3" id="KW-1185">Reference proteome</keyword>
<organism evidence="2 3">
    <name type="scientific">Trichinella pseudospiralis</name>
    <name type="common">Parasitic roundworm</name>
    <dbReference type="NCBI Taxonomy" id="6337"/>
    <lineage>
        <taxon>Eukaryota</taxon>
        <taxon>Metazoa</taxon>
        <taxon>Ecdysozoa</taxon>
        <taxon>Nematoda</taxon>
        <taxon>Enoplea</taxon>
        <taxon>Dorylaimia</taxon>
        <taxon>Trichinellida</taxon>
        <taxon>Trichinellidae</taxon>
        <taxon>Trichinella</taxon>
    </lineage>
</organism>
<evidence type="ECO:0000256" key="1">
    <source>
        <dbReference type="SAM" id="Phobius"/>
    </source>
</evidence>
<reference evidence="2 3" key="1">
    <citation type="submission" date="2015-01" db="EMBL/GenBank/DDBJ databases">
        <title>Evolution of Trichinella species and genotypes.</title>
        <authorList>
            <person name="Korhonen P.K."/>
            <person name="Edoardo P."/>
            <person name="Giuseppe L.R."/>
            <person name="Gasser R.B."/>
        </authorList>
    </citation>
    <scope>NUCLEOTIDE SEQUENCE [LARGE SCALE GENOMIC DNA]</scope>
    <source>
        <strain evidence="2">ISS470</strain>
    </source>
</reference>
<dbReference type="EMBL" id="JYDT01000063">
    <property type="protein sequence ID" value="KRY86981.1"/>
    <property type="molecule type" value="Genomic_DNA"/>
</dbReference>
<keyword evidence="1" id="KW-0472">Membrane</keyword>
<gene>
    <name evidence="2" type="ORF">T4D_5626</name>
</gene>
<accession>A0A0V1FM58</accession>
<keyword evidence="1" id="KW-1133">Transmembrane helix</keyword>